<dbReference type="InterPro" id="IPR012340">
    <property type="entry name" value="NA-bd_OB-fold"/>
</dbReference>
<keyword evidence="4" id="KW-0418">Kinase</keyword>
<dbReference type="InterPro" id="IPR004088">
    <property type="entry name" value="KH_dom_type_1"/>
</dbReference>
<keyword evidence="6 10" id="KW-0694">RNA-binding</keyword>
<dbReference type="InterPro" id="IPR035999">
    <property type="entry name" value="Sec7_dom_sf"/>
</dbReference>
<dbReference type="InterPro" id="IPR017441">
    <property type="entry name" value="Protein_kinase_ATP_BS"/>
</dbReference>
<feature type="compositionally biased region" description="Low complexity" evidence="12">
    <location>
        <begin position="862"/>
        <end position="873"/>
    </location>
</feature>
<evidence type="ECO:0000313" key="15">
    <source>
        <dbReference type="EMBL" id="CAJ1409247.1"/>
    </source>
</evidence>
<dbReference type="SMART" id="SM00220">
    <property type="entry name" value="S_TKc"/>
    <property type="match status" value="1"/>
</dbReference>
<dbReference type="GO" id="GO:0005085">
    <property type="term" value="F:guanyl-nucleotide exchange factor activity"/>
    <property type="evidence" value="ECO:0007669"/>
    <property type="project" value="InterPro"/>
</dbReference>
<gene>
    <name evidence="15" type="ORF">EVOR1521_LOCUS30405</name>
</gene>
<keyword evidence="16" id="KW-1185">Reference proteome</keyword>
<feature type="active site" description="Proton acceptor" evidence="7">
    <location>
        <position position="197"/>
    </location>
</feature>
<organism evidence="15 16">
    <name type="scientific">Effrenium voratum</name>
    <dbReference type="NCBI Taxonomy" id="2562239"/>
    <lineage>
        <taxon>Eukaryota</taxon>
        <taxon>Sar</taxon>
        <taxon>Alveolata</taxon>
        <taxon>Dinophyceae</taxon>
        <taxon>Suessiales</taxon>
        <taxon>Symbiodiniaceae</taxon>
        <taxon>Effrenium</taxon>
    </lineage>
</organism>
<keyword evidence="2" id="KW-0808">Transferase</keyword>
<dbReference type="InterPro" id="IPR004087">
    <property type="entry name" value="KH_dom"/>
</dbReference>
<evidence type="ECO:0000256" key="10">
    <source>
        <dbReference type="PROSITE-ProRule" id="PRU00117"/>
    </source>
</evidence>
<evidence type="ECO:0000256" key="11">
    <source>
        <dbReference type="PROSITE-ProRule" id="PRU10141"/>
    </source>
</evidence>
<proteinExistence type="predicted"/>
<dbReference type="GO" id="GO:0005524">
    <property type="term" value="F:ATP binding"/>
    <property type="evidence" value="ECO:0007669"/>
    <property type="project" value="UniProtKB-UniRule"/>
</dbReference>
<feature type="cross-link" description="Glycyl lysine isopeptide (Lys-Gly) (interchain with G-Cter in SUMO2)" evidence="9">
    <location>
        <position position="199"/>
    </location>
</feature>
<dbReference type="InterPro" id="IPR030616">
    <property type="entry name" value="Aur-like"/>
</dbReference>
<feature type="region of interest" description="Disordered" evidence="12">
    <location>
        <begin position="1217"/>
        <end position="1256"/>
    </location>
</feature>
<comment type="caution">
    <text evidence="15">The sequence shown here is derived from an EMBL/GenBank/DDBJ whole genome shotgun (WGS) entry which is preliminary data.</text>
</comment>
<dbReference type="EMBL" id="CAUJNA010003760">
    <property type="protein sequence ID" value="CAJ1409247.1"/>
    <property type="molecule type" value="Genomic_DNA"/>
</dbReference>
<feature type="domain" description="Protein kinase" evidence="13">
    <location>
        <begin position="66"/>
        <end position="330"/>
    </location>
</feature>
<evidence type="ECO:0000256" key="5">
    <source>
        <dbReference type="ARBA" id="ARBA00022840"/>
    </source>
</evidence>
<feature type="region of interest" description="Disordered" evidence="12">
    <location>
        <begin position="856"/>
        <end position="886"/>
    </location>
</feature>
<keyword evidence="5 8" id="KW-0067">ATP-binding</keyword>
<sequence>MSGLHADRFPRKSCEWSLMEPAGGVVDVHADSDDLVTEVVDVTGGSDDEDLVEVKQGAPPQYFHGYRRGRELGRGASGQVFVCNKKGTQGGGFAVKAVDLRRLHLQPNAEREEKKLSREVEILKRLPPHPAIVQLFDTFEEGDWFLLVLELVGGGDLYTVLTNREPPRLHEKEAAFVLAQLAEGLGFLHSQGIIHRDMKLENVLVAGERREKPFTLYTVKITDFGLSKAIGAGFSEARSTVGTRPYTAPEVLREDSHDFSSDLWCLGVLLFVLLAGHFPFSKIPTRQEELVAIVGKLKISETAKSVVLGLLQLEPRQRIDLATLNRHEWISEVESQDESEKPKRTRSVTPSPSLANVPEKEAIPSAKDKEDSAPGAAVPEPPALTASPASGPGIPPPPPPPPAELPPTAKRNIHMVQGEVAPASLQPEVMQVHMVVPDRLAGTVMKGVKHLSSTLGCQVRMISRKTVGDHRVVDHRIVIIGNYHQCMIIQELVYGRMVQAIRAEGLEPTLETSVTLFIRAEAAGVVIGKQGWVLGRVRKQSNARIQLLREEIRGQRPCIIEGTLQNILSAEKHVFDLVAAVPVQTDAGVGIPGRRFLSGPNLPRTRVSGEPFTGTVVSWKGAVGWIQPEQPLNHPKAFAHRQGQLYVHIKDVLGGEMLALGQQVRFHVYEDRPGEPDPFRIVPDSAQSSATPSETARPCFLLLEGGSFRSRRNARATACGDRPGAVVVGRSDLTANAAGSLWHCGGETESGVVLLDQCSVSGSPAPSTNSASPAVVVGAFARLALWDCFAPTMKSGTLAAVIRAEAHSSALVAGDGPTLGWPGWTPKSRRSRPEVPTGPSIGKGVVSWLDVSGNPLSPVKEPSASRPSSASQSLQNWPAAWPRGRTTSTVSAFSELDKPDEPKPVEKDTQVEVPVDVSAEEPAEVPELETTVETATEVSEVPEEVSAPAEGHDAWLRLRMEGKAATFGTEADRVTLFEILQMLAVKDAHKEEVLDTVGLGGQIKPQDIVYLRGHTGRWITTKNSTKILCNAAERAQAATFVIEFKGLALKSDCRVGFKLEPAPEQPLWLGVLQSEVGLLTKGEGTSDNPMRFVVQTAGTMLSGTPVHLKSMATGKLVEVDGGDVRARSTNHGTRQRILVEKMPTGIPTPEPCGDLELTVEQRAWIYLRAAQCSLVDRQALARFLSSPKPHCKELLKAYTKLWESEWRLDWRAQLELEEEGPASSPGSRQSSRSGSLGPATTSDSSKPRARSQSRRRMSRTDWFLGIVGGVSSTTDDKSNGNLFVSAMRSFFANAIRMSQLEADPVQRVIEAFAEALVADAAFLTCFEASMLPEKERQTYRTPDEVLFGLAYTTLMLNTDMHNKQVAAKMWDHKKFAELPADC</sequence>
<dbReference type="Gene3D" id="1.10.510.10">
    <property type="entry name" value="Transferase(Phosphotransferase) domain 1"/>
    <property type="match status" value="1"/>
</dbReference>
<dbReference type="PANTHER" id="PTHR24350">
    <property type="entry name" value="SERINE/THREONINE-PROTEIN KINASE IAL-RELATED"/>
    <property type="match status" value="1"/>
</dbReference>
<evidence type="ECO:0000256" key="4">
    <source>
        <dbReference type="ARBA" id="ARBA00022777"/>
    </source>
</evidence>
<evidence type="ECO:0000256" key="2">
    <source>
        <dbReference type="ARBA" id="ARBA00022679"/>
    </source>
</evidence>
<evidence type="ECO:0008006" key="17">
    <source>
        <dbReference type="Google" id="ProtNLM"/>
    </source>
</evidence>
<dbReference type="InterPro" id="IPR000719">
    <property type="entry name" value="Prot_kinase_dom"/>
</dbReference>
<dbReference type="InterPro" id="IPR000904">
    <property type="entry name" value="Sec7_dom"/>
</dbReference>
<feature type="region of interest" description="Disordered" evidence="12">
    <location>
        <begin position="812"/>
        <end position="844"/>
    </location>
</feature>
<keyword evidence="1" id="KW-0723">Serine/threonine-protein kinase</keyword>
<dbReference type="GO" id="GO:0032012">
    <property type="term" value="P:regulation of ARF protein signal transduction"/>
    <property type="evidence" value="ECO:0007669"/>
    <property type="project" value="InterPro"/>
</dbReference>
<name>A0AA36JN22_9DINO</name>
<dbReference type="SUPFAM" id="SSF54791">
    <property type="entry name" value="Eukaryotic type KH-domain (KH-domain type I)"/>
    <property type="match status" value="1"/>
</dbReference>
<dbReference type="Pfam" id="PF00013">
    <property type="entry name" value="KH_1"/>
    <property type="match status" value="1"/>
</dbReference>
<evidence type="ECO:0000259" key="14">
    <source>
        <dbReference type="PROSITE" id="PS50190"/>
    </source>
</evidence>
<evidence type="ECO:0000256" key="6">
    <source>
        <dbReference type="ARBA" id="ARBA00022884"/>
    </source>
</evidence>
<dbReference type="GO" id="GO:0004674">
    <property type="term" value="F:protein serine/threonine kinase activity"/>
    <property type="evidence" value="ECO:0007669"/>
    <property type="project" value="UniProtKB-KW"/>
</dbReference>
<feature type="compositionally biased region" description="Basic and acidic residues" evidence="12">
    <location>
        <begin position="358"/>
        <end position="372"/>
    </location>
</feature>
<dbReference type="PROSITE" id="PS00108">
    <property type="entry name" value="PROTEIN_KINASE_ST"/>
    <property type="match status" value="1"/>
</dbReference>
<feature type="binding site" evidence="8">
    <location>
        <begin position="201"/>
        <end position="202"/>
    </location>
    <ligand>
        <name>ATP</name>
        <dbReference type="ChEBI" id="CHEBI:30616"/>
    </ligand>
</feature>
<dbReference type="SMART" id="SM00322">
    <property type="entry name" value="KH"/>
    <property type="match status" value="1"/>
</dbReference>
<keyword evidence="3 8" id="KW-0547">Nucleotide-binding</keyword>
<dbReference type="SUPFAM" id="SSF56112">
    <property type="entry name" value="Protein kinase-like (PK-like)"/>
    <property type="match status" value="1"/>
</dbReference>
<evidence type="ECO:0000313" key="16">
    <source>
        <dbReference type="Proteomes" id="UP001178507"/>
    </source>
</evidence>
<dbReference type="Gene3D" id="2.40.50.140">
    <property type="entry name" value="Nucleic acid-binding proteins"/>
    <property type="match status" value="1"/>
</dbReference>
<dbReference type="CDD" id="cd00105">
    <property type="entry name" value="KH-I"/>
    <property type="match status" value="1"/>
</dbReference>
<feature type="binding site" evidence="8">
    <location>
        <position position="223"/>
    </location>
    <ligand>
        <name>ATP</name>
        <dbReference type="ChEBI" id="CHEBI:30616"/>
    </ligand>
</feature>
<dbReference type="InterPro" id="IPR023394">
    <property type="entry name" value="Sec7_C_sf"/>
</dbReference>
<dbReference type="PROSITE" id="PS50011">
    <property type="entry name" value="PROTEIN_KINASE_DOM"/>
    <property type="match status" value="1"/>
</dbReference>
<feature type="compositionally biased region" description="Low complexity" evidence="12">
    <location>
        <begin position="1221"/>
        <end position="1238"/>
    </location>
</feature>
<feature type="binding site" evidence="8 11">
    <location>
        <position position="96"/>
    </location>
    <ligand>
        <name>ATP</name>
        <dbReference type="ChEBI" id="CHEBI:30616"/>
    </ligand>
</feature>
<feature type="domain" description="SEC7" evidence="14">
    <location>
        <begin position="1283"/>
        <end position="1375"/>
    </location>
</feature>
<reference evidence="15" key="1">
    <citation type="submission" date="2023-08" db="EMBL/GenBank/DDBJ databases">
        <authorList>
            <person name="Chen Y."/>
            <person name="Shah S."/>
            <person name="Dougan E. K."/>
            <person name="Thang M."/>
            <person name="Chan C."/>
        </authorList>
    </citation>
    <scope>NUCLEOTIDE SEQUENCE</scope>
</reference>
<evidence type="ECO:0000256" key="9">
    <source>
        <dbReference type="PIRSR" id="PIRSR630616-3"/>
    </source>
</evidence>
<evidence type="ECO:0000256" key="8">
    <source>
        <dbReference type="PIRSR" id="PIRSR630616-2"/>
    </source>
</evidence>
<evidence type="ECO:0000256" key="12">
    <source>
        <dbReference type="SAM" id="MobiDB-lite"/>
    </source>
</evidence>
<dbReference type="Pfam" id="PF01369">
    <property type="entry name" value="Sec7"/>
    <property type="match status" value="1"/>
</dbReference>
<dbReference type="Proteomes" id="UP001178507">
    <property type="component" value="Unassembled WGS sequence"/>
</dbReference>
<dbReference type="Gene3D" id="1.10.1000.11">
    <property type="entry name" value="Arf Nucleotide-binding Site Opener,domain 2"/>
    <property type="match status" value="1"/>
</dbReference>
<dbReference type="InterPro" id="IPR036612">
    <property type="entry name" value="KH_dom_type_1_sf"/>
</dbReference>
<dbReference type="InterPro" id="IPR011009">
    <property type="entry name" value="Kinase-like_dom_sf"/>
</dbReference>
<evidence type="ECO:0000259" key="13">
    <source>
        <dbReference type="PROSITE" id="PS50011"/>
    </source>
</evidence>
<feature type="compositionally biased region" description="Basic residues" evidence="12">
    <location>
        <begin position="1247"/>
        <end position="1256"/>
    </location>
</feature>
<dbReference type="Gene3D" id="3.30.310.210">
    <property type="match status" value="1"/>
</dbReference>
<dbReference type="GO" id="GO:0003723">
    <property type="term" value="F:RNA binding"/>
    <property type="evidence" value="ECO:0007669"/>
    <property type="project" value="UniProtKB-UniRule"/>
</dbReference>
<dbReference type="PROSITE" id="PS50190">
    <property type="entry name" value="SEC7"/>
    <property type="match status" value="1"/>
</dbReference>
<accession>A0AA36JN22</accession>
<dbReference type="SUPFAM" id="SSF48425">
    <property type="entry name" value="Sec7 domain"/>
    <property type="match status" value="1"/>
</dbReference>
<dbReference type="PROSITE" id="PS50084">
    <property type="entry name" value="KH_TYPE_1"/>
    <property type="match status" value="1"/>
</dbReference>
<dbReference type="PROSITE" id="PS00107">
    <property type="entry name" value="PROTEIN_KINASE_ATP"/>
    <property type="match status" value="1"/>
</dbReference>
<evidence type="ECO:0000256" key="1">
    <source>
        <dbReference type="ARBA" id="ARBA00022527"/>
    </source>
</evidence>
<evidence type="ECO:0000256" key="7">
    <source>
        <dbReference type="PIRSR" id="PIRSR630616-1"/>
    </source>
</evidence>
<protein>
    <recommendedName>
        <fullName evidence="17">Non-specific serine/threonine protein kinase</fullName>
    </recommendedName>
</protein>
<feature type="region of interest" description="Disordered" evidence="12">
    <location>
        <begin position="332"/>
        <end position="408"/>
    </location>
</feature>
<evidence type="ECO:0000256" key="3">
    <source>
        <dbReference type="ARBA" id="ARBA00022741"/>
    </source>
</evidence>
<feature type="compositionally biased region" description="Pro residues" evidence="12">
    <location>
        <begin position="393"/>
        <end position="405"/>
    </location>
</feature>
<dbReference type="InterPro" id="IPR008271">
    <property type="entry name" value="Ser/Thr_kinase_AS"/>
</dbReference>
<dbReference type="Pfam" id="PF00069">
    <property type="entry name" value="Pkinase"/>
    <property type="match status" value="1"/>
</dbReference>